<dbReference type="GO" id="GO:0016791">
    <property type="term" value="F:phosphatase activity"/>
    <property type="evidence" value="ECO:0007669"/>
    <property type="project" value="TreeGrafter"/>
</dbReference>
<dbReference type="AlphaFoldDB" id="A0A8J3TBZ1"/>
<dbReference type="Gene3D" id="3.60.40.10">
    <property type="entry name" value="PPM-type phosphatase domain"/>
    <property type="match status" value="1"/>
</dbReference>
<evidence type="ECO:0000259" key="2">
    <source>
        <dbReference type="SMART" id="SM00331"/>
    </source>
</evidence>
<evidence type="ECO:0000313" key="4">
    <source>
        <dbReference type="Proteomes" id="UP000599074"/>
    </source>
</evidence>
<dbReference type="SUPFAM" id="SSF81606">
    <property type="entry name" value="PP2C-like"/>
    <property type="match status" value="1"/>
</dbReference>
<keyword evidence="4" id="KW-1185">Reference proteome</keyword>
<evidence type="ECO:0000313" key="3">
    <source>
        <dbReference type="EMBL" id="GII23072.1"/>
    </source>
</evidence>
<sequence>MDAWRDAVLELLRAAQVALPGGLAGAVNDAVRPLGVEFTMYLVDLEQRSLRAVPGATEPVPRSLPIDDGPAGQAFMMISPVSVPDRPRRLWMPLQDGTERLGVLEVALPDWLDPDDPELREGVTLVAMLLGHLVAAKTEYGDILLKSRRSRRLSTASELLWRTVPRLTFATERMVISAVLEPCYEAGGDAFDYAVDADLARVAVLDGVGHGLTAGLTTAVAMSAMRTARVDGQPLEGMAGAADEAIIGNFSDQRFVTAVLAEVDLATGVVRYLNAGHPPPVLLRGGKAVALLDQGRRTPLGIADPTAEVGQHELEPGDRLLCYTDGFTEARDEHGEEFGLSRLVELAECHTAAGLPVPETLRRLSHDVLDHQVGPLHDDATLLMFSWSAADSRRTLL</sequence>
<gene>
    <name evidence="3" type="ORF">Pme01_26690</name>
</gene>
<dbReference type="Proteomes" id="UP000599074">
    <property type="component" value="Unassembled WGS sequence"/>
</dbReference>
<proteinExistence type="predicted"/>
<name>A0A8J3TBZ1_9ACTN</name>
<organism evidence="3 4">
    <name type="scientific">Planosporangium mesophilum</name>
    <dbReference type="NCBI Taxonomy" id="689768"/>
    <lineage>
        <taxon>Bacteria</taxon>
        <taxon>Bacillati</taxon>
        <taxon>Actinomycetota</taxon>
        <taxon>Actinomycetes</taxon>
        <taxon>Micromonosporales</taxon>
        <taxon>Micromonosporaceae</taxon>
        <taxon>Planosporangium</taxon>
    </lineage>
</organism>
<dbReference type="PANTHER" id="PTHR43156:SF2">
    <property type="entry name" value="STAGE II SPORULATION PROTEIN E"/>
    <property type="match status" value="1"/>
</dbReference>
<protein>
    <submittedName>
        <fullName evidence="3">Phosphatase</fullName>
    </submittedName>
</protein>
<reference evidence="3" key="1">
    <citation type="submission" date="2021-01" db="EMBL/GenBank/DDBJ databases">
        <title>Whole genome shotgun sequence of Planosporangium mesophilum NBRC 109066.</title>
        <authorList>
            <person name="Komaki H."/>
            <person name="Tamura T."/>
        </authorList>
    </citation>
    <scope>NUCLEOTIDE SEQUENCE</scope>
    <source>
        <strain evidence="3">NBRC 109066</strain>
    </source>
</reference>
<dbReference type="SMART" id="SM00331">
    <property type="entry name" value="PP2C_SIG"/>
    <property type="match status" value="1"/>
</dbReference>
<evidence type="ECO:0000256" key="1">
    <source>
        <dbReference type="ARBA" id="ARBA00022801"/>
    </source>
</evidence>
<dbReference type="InterPro" id="IPR001932">
    <property type="entry name" value="PPM-type_phosphatase-like_dom"/>
</dbReference>
<dbReference type="Pfam" id="PF07228">
    <property type="entry name" value="SpoIIE"/>
    <property type="match status" value="1"/>
</dbReference>
<dbReference type="PANTHER" id="PTHR43156">
    <property type="entry name" value="STAGE II SPORULATION PROTEIN E-RELATED"/>
    <property type="match status" value="1"/>
</dbReference>
<dbReference type="InterPro" id="IPR052016">
    <property type="entry name" value="Bact_Sigma-Reg"/>
</dbReference>
<keyword evidence="1" id="KW-0378">Hydrolase</keyword>
<dbReference type="InterPro" id="IPR036457">
    <property type="entry name" value="PPM-type-like_dom_sf"/>
</dbReference>
<feature type="domain" description="PPM-type phosphatase" evidence="2">
    <location>
        <begin position="171"/>
        <end position="387"/>
    </location>
</feature>
<accession>A0A8J3TBZ1</accession>
<dbReference type="EMBL" id="BOON01000024">
    <property type="protein sequence ID" value="GII23072.1"/>
    <property type="molecule type" value="Genomic_DNA"/>
</dbReference>
<comment type="caution">
    <text evidence="3">The sequence shown here is derived from an EMBL/GenBank/DDBJ whole genome shotgun (WGS) entry which is preliminary data.</text>
</comment>